<feature type="compositionally biased region" description="Low complexity" evidence="15">
    <location>
        <begin position="307"/>
        <end position="333"/>
    </location>
</feature>
<comment type="caution">
    <text evidence="16">The sequence shown here is derived from an EMBL/GenBank/DDBJ whole genome shotgun (WGS) entry which is preliminary data.</text>
</comment>
<keyword evidence="7 14" id="KW-0863">Zinc-finger</keyword>
<name>W9YY07_9EURO</name>
<comment type="subcellular location">
    <subcellularLocation>
        <location evidence="2 14">Nucleus</location>
    </subcellularLocation>
</comment>
<dbReference type="Gene3D" id="3.40.50.410">
    <property type="entry name" value="von Willebrand factor, type A domain"/>
    <property type="match status" value="1"/>
</dbReference>
<dbReference type="Pfam" id="PF03850">
    <property type="entry name" value="Tfb4"/>
    <property type="match status" value="2"/>
</dbReference>
<dbReference type="HOGENOM" id="CLU_040211_0_0_1"/>
<gene>
    <name evidence="16" type="ORF">A1O1_02966</name>
</gene>
<feature type="region of interest" description="Disordered" evidence="15">
    <location>
        <begin position="223"/>
        <end position="246"/>
    </location>
</feature>
<evidence type="ECO:0000256" key="5">
    <source>
        <dbReference type="ARBA" id="ARBA00022723"/>
    </source>
</evidence>
<keyword evidence="6 14" id="KW-0227">DNA damage</keyword>
<dbReference type="STRING" id="1182541.W9YY07"/>
<sequence length="481" mass="50359">MNAVDGSDHFGRASHDQAPSLLTIILDTNPAAWSLLSSTLPFSSAIANILVFINAHLAGNYTNKVAVIASHCDRATWLYPTPTEQKPPPPRSSSSSADPNNRTADGASGVRHDLSESTKRLKLNPHDANNDHDSSKTPLNLDSSSPSSLETGNKYRPFRLVEEEVLQNLTALLSSTTPDAVSRSPTTMIAGALTLALSYINRESIAYAESLIGMTAAVAETSTTGATGGGGGGVSSSTTTTGDASTNSSLQSRILLVSVSPSTDLAHQYIPIMNAIFACQRLAIPIDIMQLPLPTQQGQQPQPPKQPTNNNTSTTNTTTSNSQSTSSSSSSNSTVFLQQAADATHGIFIAVQLPSPSPSLSGSTSTSDTPSTSPSSTTTTKASQAFLSYLLASLLPSPSTRAAHLILPTRIDVDFRAACFCHRNVVSIGFVCSICLSIFCSVPDNGDCLTCGTHLSLGRYGARPVVVAKKSKKKQHSAAAK</sequence>
<keyword evidence="9 14" id="KW-0805">Transcription regulation</keyword>
<protein>
    <recommendedName>
        <fullName evidence="4 14">General transcription and DNA repair factor IIH subunit TFB4</fullName>
        <shortName evidence="14">TFIIH subunit TFB4</shortName>
    </recommendedName>
    <alternativeName>
        <fullName evidence="13 14">RNA polymerase II transcription factor B subunit 4</fullName>
    </alternativeName>
</protein>
<evidence type="ECO:0000256" key="9">
    <source>
        <dbReference type="ARBA" id="ARBA00023015"/>
    </source>
</evidence>
<keyword evidence="10 14" id="KW-0804">Transcription</keyword>
<evidence type="ECO:0000256" key="7">
    <source>
        <dbReference type="ARBA" id="ARBA00022771"/>
    </source>
</evidence>
<evidence type="ECO:0000256" key="10">
    <source>
        <dbReference type="ARBA" id="ARBA00023163"/>
    </source>
</evidence>
<proteinExistence type="inferred from homology"/>
<evidence type="ECO:0000256" key="4">
    <source>
        <dbReference type="ARBA" id="ARBA00021280"/>
    </source>
</evidence>
<dbReference type="GO" id="GO:0006355">
    <property type="term" value="P:regulation of DNA-templated transcription"/>
    <property type="evidence" value="ECO:0007669"/>
    <property type="project" value="InterPro"/>
</dbReference>
<dbReference type="Proteomes" id="UP000019484">
    <property type="component" value="Unassembled WGS sequence"/>
</dbReference>
<dbReference type="PANTHER" id="PTHR12831:SF0">
    <property type="entry name" value="GENERAL TRANSCRIPTION FACTOR IIH SUBUNIT 3"/>
    <property type="match status" value="1"/>
</dbReference>
<evidence type="ECO:0000256" key="2">
    <source>
        <dbReference type="ARBA" id="ARBA00004123"/>
    </source>
</evidence>
<evidence type="ECO:0000313" key="17">
    <source>
        <dbReference type="Proteomes" id="UP000019484"/>
    </source>
</evidence>
<keyword evidence="17" id="KW-1185">Reference proteome</keyword>
<dbReference type="RefSeq" id="XP_007722064.1">
    <property type="nucleotide sequence ID" value="XM_007723874.1"/>
</dbReference>
<keyword evidence="5 14" id="KW-0479">Metal-binding</keyword>
<comment type="similarity">
    <text evidence="3 14">Belongs to the TFB4 family.</text>
</comment>
<feature type="compositionally biased region" description="Basic and acidic residues" evidence="15">
    <location>
        <begin position="110"/>
        <end position="135"/>
    </location>
</feature>
<dbReference type="EMBL" id="AMWN01000002">
    <property type="protein sequence ID" value="EXJ94570.1"/>
    <property type="molecule type" value="Genomic_DNA"/>
</dbReference>
<dbReference type="GO" id="GO:0005675">
    <property type="term" value="C:transcription factor TFIIH holo complex"/>
    <property type="evidence" value="ECO:0007669"/>
    <property type="project" value="UniProtKB-UniRule"/>
</dbReference>
<evidence type="ECO:0000256" key="6">
    <source>
        <dbReference type="ARBA" id="ARBA00022763"/>
    </source>
</evidence>
<dbReference type="AlphaFoldDB" id="W9YY07"/>
<feature type="region of interest" description="Disordered" evidence="15">
    <location>
        <begin position="294"/>
        <end position="333"/>
    </location>
</feature>
<dbReference type="InterPro" id="IPR004600">
    <property type="entry name" value="TFIIH_Tfb4/GTF2H3"/>
</dbReference>
<evidence type="ECO:0000256" key="15">
    <source>
        <dbReference type="SAM" id="MobiDB-lite"/>
    </source>
</evidence>
<dbReference type="eggNOG" id="KOG2487">
    <property type="taxonomic scope" value="Eukaryota"/>
</dbReference>
<evidence type="ECO:0000256" key="14">
    <source>
        <dbReference type="RuleBase" id="RU368090"/>
    </source>
</evidence>
<organism evidence="16 17">
    <name type="scientific">Capronia coronata CBS 617.96</name>
    <dbReference type="NCBI Taxonomy" id="1182541"/>
    <lineage>
        <taxon>Eukaryota</taxon>
        <taxon>Fungi</taxon>
        <taxon>Dikarya</taxon>
        <taxon>Ascomycota</taxon>
        <taxon>Pezizomycotina</taxon>
        <taxon>Eurotiomycetes</taxon>
        <taxon>Chaetothyriomycetidae</taxon>
        <taxon>Chaetothyriales</taxon>
        <taxon>Herpotrichiellaceae</taxon>
        <taxon>Capronia</taxon>
    </lineage>
</organism>
<evidence type="ECO:0000256" key="8">
    <source>
        <dbReference type="ARBA" id="ARBA00022833"/>
    </source>
</evidence>
<feature type="region of interest" description="Disordered" evidence="15">
    <location>
        <begin position="79"/>
        <end position="152"/>
    </location>
</feature>
<evidence type="ECO:0000256" key="13">
    <source>
        <dbReference type="ARBA" id="ARBA00033341"/>
    </source>
</evidence>
<dbReference type="OrthoDB" id="17307at2759"/>
<evidence type="ECO:0000256" key="11">
    <source>
        <dbReference type="ARBA" id="ARBA00023204"/>
    </source>
</evidence>
<evidence type="ECO:0000256" key="12">
    <source>
        <dbReference type="ARBA" id="ARBA00023242"/>
    </source>
</evidence>
<keyword evidence="8 14" id="KW-0862">Zinc</keyword>
<keyword evidence="11 14" id="KW-0234">DNA repair</keyword>
<dbReference type="InterPro" id="IPR036465">
    <property type="entry name" value="vWFA_dom_sf"/>
</dbReference>
<dbReference type="GO" id="GO:0008270">
    <property type="term" value="F:zinc ion binding"/>
    <property type="evidence" value="ECO:0007669"/>
    <property type="project" value="UniProtKB-KW"/>
</dbReference>
<evidence type="ECO:0000256" key="3">
    <source>
        <dbReference type="ARBA" id="ARBA00005273"/>
    </source>
</evidence>
<dbReference type="GO" id="GO:0006289">
    <property type="term" value="P:nucleotide-excision repair"/>
    <property type="evidence" value="ECO:0007669"/>
    <property type="project" value="UniProtKB-UniRule"/>
</dbReference>
<accession>W9YY07</accession>
<comment type="function">
    <text evidence="1 14">Component of the general transcription and DNA repair factor IIH (TFIIH) core complex, which is involved in general and transcription-coupled nucleotide excision repair (NER) of damaged DNA and, when complexed to TFIIK, in RNA transcription by RNA polymerase II. In NER, TFIIH acts by opening DNA around the lesion to allow the excision of the damaged oligonucleotide and its replacement by a new DNA fragment. In transcription, TFIIH has an essential role in transcription initiation. When the pre-initiation complex (PIC) has been established, TFIIH is required for promoter opening and promoter escape. Phosphorylation of the C-terminal tail (CTD) of the largest subunit of RNA polymerase II by the kinase module TFIIK controls the initiation of transcription.</text>
</comment>
<feature type="compositionally biased region" description="Low complexity" evidence="15">
    <location>
        <begin position="235"/>
        <end position="246"/>
    </location>
</feature>
<dbReference type="GeneID" id="19157863"/>
<dbReference type="GO" id="GO:0000439">
    <property type="term" value="C:transcription factor TFIIH core complex"/>
    <property type="evidence" value="ECO:0007669"/>
    <property type="project" value="UniProtKB-UniRule"/>
</dbReference>
<feature type="region of interest" description="Disordered" evidence="15">
    <location>
        <begin position="358"/>
        <end position="379"/>
    </location>
</feature>
<keyword evidence="12 14" id="KW-0539">Nucleus</keyword>
<dbReference type="PANTHER" id="PTHR12831">
    <property type="entry name" value="TRANSCRIPTION INITIATION FACTOR IIH TFIIH , POLYPEPTIDE 3-RELATED"/>
    <property type="match status" value="1"/>
</dbReference>
<reference evidence="16 17" key="1">
    <citation type="submission" date="2013-03" db="EMBL/GenBank/DDBJ databases">
        <title>The Genome Sequence of Capronia coronata CBS 617.96.</title>
        <authorList>
            <consortium name="The Broad Institute Genomics Platform"/>
            <person name="Cuomo C."/>
            <person name="de Hoog S."/>
            <person name="Gorbushina A."/>
            <person name="Walker B."/>
            <person name="Young S.K."/>
            <person name="Zeng Q."/>
            <person name="Gargeya S."/>
            <person name="Fitzgerald M."/>
            <person name="Haas B."/>
            <person name="Abouelleil A."/>
            <person name="Allen A.W."/>
            <person name="Alvarado L."/>
            <person name="Arachchi H.M."/>
            <person name="Berlin A.M."/>
            <person name="Chapman S.B."/>
            <person name="Gainer-Dewar J."/>
            <person name="Goldberg J."/>
            <person name="Griggs A."/>
            <person name="Gujja S."/>
            <person name="Hansen M."/>
            <person name="Howarth C."/>
            <person name="Imamovic A."/>
            <person name="Ireland A."/>
            <person name="Larimer J."/>
            <person name="McCowan C."/>
            <person name="Murphy C."/>
            <person name="Pearson M."/>
            <person name="Poon T.W."/>
            <person name="Priest M."/>
            <person name="Roberts A."/>
            <person name="Saif S."/>
            <person name="Shea T."/>
            <person name="Sisk P."/>
            <person name="Sykes S."/>
            <person name="Wortman J."/>
            <person name="Nusbaum C."/>
            <person name="Birren B."/>
        </authorList>
    </citation>
    <scope>NUCLEOTIDE SEQUENCE [LARGE SCALE GENOMIC DNA]</scope>
    <source>
        <strain evidence="16 17">CBS 617.96</strain>
    </source>
</reference>
<evidence type="ECO:0000313" key="16">
    <source>
        <dbReference type="EMBL" id="EXJ94570.1"/>
    </source>
</evidence>
<comment type="subunit">
    <text evidence="14">Component of the 7-subunit TFIIH core complex composed of XPB/SSL2, XPD/RAD3, SSL1, TFB1, TFB2, TFB4 and TFB5, which is active in NER. The core complex associates with the 3-subunit CTD-kinase module TFIIK composed of CCL1, KIN28 and TFB3 to form the 10-subunit holoenzyme (holo-TFIIH) active in transcription.</text>
</comment>
<evidence type="ECO:0000256" key="1">
    <source>
        <dbReference type="ARBA" id="ARBA00002817"/>
    </source>
</evidence>